<dbReference type="PANTHER" id="PTHR14340:SF9">
    <property type="entry name" value="FIBRONECTIN TYPE-III DOMAIN-CONTAINING PROTEIN"/>
    <property type="match status" value="1"/>
</dbReference>
<dbReference type="InterPro" id="IPR013098">
    <property type="entry name" value="Ig_I-set"/>
</dbReference>
<dbReference type="AlphaFoldDB" id="A0A3P7LZT0"/>
<evidence type="ECO:0000313" key="4">
    <source>
        <dbReference type="EMBL" id="VDM84622.1"/>
    </source>
</evidence>
<keyword evidence="1" id="KW-0393">Immunoglobulin domain</keyword>
<protein>
    <recommendedName>
        <fullName evidence="3">Ig-like domain-containing protein</fullName>
    </recommendedName>
</protein>
<feature type="domain" description="Ig-like" evidence="3">
    <location>
        <begin position="49"/>
        <end position="138"/>
    </location>
</feature>
<dbReference type="InterPro" id="IPR007110">
    <property type="entry name" value="Ig-like_dom"/>
</dbReference>
<reference evidence="4 5" key="1">
    <citation type="submission" date="2018-11" db="EMBL/GenBank/DDBJ databases">
        <authorList>
            <consortium name="Pathogen Informatics"/>
        </authorList>
    </citation>
    <scope>NUCLEOTIDE SEQUENCE [LARGE SCALE GENOMIC DNA]</scope>
</reference>
<proteinExistence type="predicted"/>
<dbReference type="OrthoDB" id="5806346at2759"/>
<feature type="compositionally biased region" description="Basic residues" evidence="2">
    <location>
        <begin position="148"/>
        <end position="159"/>
    </location>
</feature>
<feature type="region of interest" description="Disordered" evidence="2">
    <location>
        <begin position="142"/>
        <end position="165"/>
    </location>
</feature>
<dbReference type="EMBL" id="UYYB01131609">
    <property type="protein sequence ID" value="VDM84622.1"/>
    <property type="molecule type" value="Genomic_DNA"/>
</dbReference>
<dbReference type="Gene3D" id="2.60.40.10">
    <property type="entry name" value="Immunoglobulins"/>
    <property type="match status" value="1"/>
</dbReference>
<dbReference type="FunFam" id="2.60.40.10:FF:000051">
    <property type="entry name" value="Uncharacterized protein, isoform J"/>
    <property type="match status" value="1"/>
</dbReference>
<dbReference type="InterPro" id="IPR036179">
    <property type="entry name" value="Ig-like_dom_sf"/>
</dbReference>
<organism evidence="4 5">
    <name type="scientific">Strongylus vulgaris</name>
    <name type="common">Blood worm</name>
    <dbReference type="NCBI Taxonomy" id="40348"/>
    <lineage>
        <taxon>Eukaryota</taxon>
        <taxon>Metazoa</taxon>
        <taxon>Ecdysozoa</taxon>
        <taxon>Nematoda</taxon>
        <taxon>Chromadorea</taxon>
        <taxon>Rhabditida</taxon>
        <taxon>Rhabditina</taxon>
        <taxon>Rhabditomorpha</taxon>
        <taxon>Strongyloidea</taxon>
        <taxon>Strongylidae</taxon>
        <taxon>Strongylus</taxon>
    </lineage>
</organism>
<accession>A0A3P7LZT0</accession>
<evidence type="ECO:0000256" key="2">
    <source>
        <dbReference type="SAM" id="MobiDB-lite"/>
    </source>
</evidence>
<evidence type="ECO:0000259" key="3">
    <source>
        <dbReference type="PROSITE" id="PS50835"/>
    </source>
</evidence>
<dbReference type="PANTHER" id="PTHR14340">
    <property type="entry name" value="MICROFIBRIL-ASSOCIATED GLYCOPROTEIN 3"/>
    <property type="match status" value="1"/>
</dbReference>
<sequence length="184" mass="20290">MDLADMVERREKSEKDWKVVGTTPAGGKGTHYLTDDKVVENRILLPIAPKFAGGGIKDLRLKVGETIKYDVAITGEPLPEVAWIVDGKSLKPVGRVKMSTERGKTKLKIENAERCDSGQFTVILKNISGMADSSARVTVVGRPTPPKSVHHHSHHHRSLSRSESMLAQTMRSRIFERPGNGKTN</sequence>
<gene>
    <name evidence="4" type="ORF">SVUK_LOCUS19620</name>
</gene>
<keyword evidence="5" id="KW-1185">Reference proteome</keyword>
<dbReference type="Pfam" id="PF07679">
    <property type="entry name" value="I-set"/>
    <property type="match status" value="1"/>
</dbReference>
<dbReference type="PROSITE" id="PS50835">
    <property type="entry name" value="IG_LIKE"/>
    <property type="match status" value="1"/>
</dbReference>
<evidence type="ECO:0000256" key="1">
    <source>
        <dbReference type="ARBA" id="ARBA00023319"/>
    </source>
</evidence>
<dbReference type="Proteomes" id="UP000270094">
    <property type="component" value="Unassembled WGS sequence"/>
</dbReference>
<dbReference type="InterPro" id="IPR013783">
    <property type="entry name" value="Ig-like_fold"/>
</dbReference>
<evidence type="ECO:0000313" key="5">
    <source>
        <dbReference type="Proteomes" id="UP000270094"/>
    </source>
</evidence>
<dbReference type="SUPFAM" id="SSF48726">
    <property type="entry name" value="Immunoglobulin"/>
    <property type="match status" value="1"/>
</dbReference>
<name>A0A3P7LZT0_STRVU</name>